<keyword evidence="5" id="KW-1185">Reference proteome</keyword>
<dbReference type="EMBL" id="KQ257456">
    <property type="protein sequence ID" value="KND00177.1"/>
    <property type="molecule type" value="Genomic_DNA"/>
</dbReference>
<dbReference type="VEuPathDB" id="FungiDB:SPPG_04518"/>
<comment type="similarity">
    <text evidence="1">Belongs to the NmrA-type oxidoreductase family.</text>
</comment>
<gene>
    <name evidence="4" type="ORF">SPPG_04518</name>
</gene>
<protein>
    <recommendedName>
        <fullName evidence="3">NmrA-like domain-containing protein</fullName>
    </recommendedName>
</protein>
<dbReference type="OMA" id="HRGQLMT"/>
<accession>A0A0L0HGL5</accession>
<dbReference type="InParanoid" id="A0A0L0HGL5"/>
<evidence type="ECO:0000256" key="1">
    <source>
        <dbReference type="ARBA" id="ARBA00006328"/>
    </source>
</evidence>
<dbReference type="InterPro" id="IPR008030">
    <property type="entry name" value="NmrA-like"/>
</dbReference>
<dbReference type="eggNOG" id="ENOG502QWD2">
    <property type="taxonomic scope" value="Eukaryota"/>
</dbReference>
<dbReference type="STRING" id="645134.A0A0L0HGL5"/>
<dbReference type="Proteomes" id="UP000053201">
    <property type="component" value="Unassembled WGS sequence"/>
</dbReference>
<reference evidence="4 5" key="1">
    <citation type="submission" date="2009-08" db="EMBL/GenBank/DDBJ databases">
        <title>The Genome Sequence of Spizellomyces punctatus strain DAOM BR117.</title>
        <authorList>
            <consortium name="The Broad Institute Genome Sequencing Platform"/>
            <person name="Russ C."/>
            <person name="Cuomo C."/>
            <person name="Shea T."/>
            <person name="Young S.K."/>
            <person name="Zeng Q."/>
            <person name="Koehrsen M."/>
            <person name="Haas B."/>
            <person name="Borodovsky M."/>
            <person name="Guigo R."/>
            <person name="Alvarado L."/>
            <person name="Berlin A."/>
            <person name="Bochicchio J."/>
            <person name="Borenstein D."/>
            <person name="Chapman S."/>
            <person name="Chen Z."/>
            <person name="Engels R."/>
            <person name="Freedman E."/>
            <person name="Gellesch M."/>
            <person name="Goldberg J."/>
            <person name="Griggs A."/>
            <person name="Gujja S."/>
            <person name="Heiman D."/>
            <person name="Hepburn T."/>
            <person name="Howarth C."/>
            <person name="Jen D."/>
            <person name="Larson L."/>
            <person name="Lewis B."/>
            <person name="Mehta T."/>
            <person name="Park D."/>
            <person name="Pearson M."/>
            <person name="Roberts A."/>
            <person name="Saif S."/>
            <person name="Shenoy N."/>
            <person name="Sisk P."/>
            <person name="Stolte C."/>
            <person name="Sykes S."/>
            <person name="Thomson T."/>
            <person name="Walk T."/>
            <person name="White J."/>
            <person name="Yandava C."/>
            <person name="Burger G."/>
            <person name="Gray M.W."/>
            <person name="Holland P.W.H."/>
            <person name="King N."/>
            <person name="Lang F.B.F."/>
            <person name="Roger A.J."/>
            <person name="Ruiz-Trillo I."/>
            <person name="Lander E."/>
            <person name="Nusbaum C."/>
        </authorList>
    </citation>
    <scope>NUCLEOTIDE SEQUENCE [LARGE SCALE GENOMIC DNA]</scope>
    <source>
        <strain evidence="4 5">DAOM BR117</strain>
    </source>
</reference>
<dbReference type="AlphaFoldDB" id="A0A0L0HGL5"/>
<name>A0A0L0HGL5_SPIPD</name>
<dbReference type="InterPro" id="IPR036291">
    <property type="entry name" value="NAD(P)-bd_dom_sf"/>
</dbReference>
<dbReference type="PANTHER" id="PTHR42748:SF7">
    <property type="entry name" value="NMRA LIKE REDOX SENSOR 1-RELATED"/>
    <property type="match status" value="1"/>
</dbReference>
<feature type="domain" description="NmrA-like" evidence="3">
    <location>
        <begin position="7"/>
        <end position="223"/>
    </location>
</feature>
<dbReference type="Gene3D" id="3.40.50.720">
    <property type="entry name" value="NAD(P)-binding Rossmann-like Domain"/>
    <property type="match status" value="1"/>
</dbReference>
<evidence type="ECO:0000313" key="4">
    <source>
        <dbReference type="EMBL" id="KND00177.1"/>
    </source>
</evidence>
<dbReference type="Pfam" id="PF05368">
    <property type="entry name" value="NmrA"/>
    <property type="match status" value="1"/>
</dbReference>
<dbReference type="InterPro" id="IPR051164">
    <property type="entry name" value="NmrA-like_oxidored"/>
</dbReference>
<dbReference type="GeneID" id="27687963"/>
<dbReference type="SUPFAM" id="SSF51735">
    <property type="entry name" value="NAD(P)-binding Rossmann-fold domains"/>
    <property type="match status" value="1"/>
</dbReference>
<keyword evidence="2" id="KW-0521">NADP</keyword>
<organism evidence="4 5">
    <name type="scientific">Spizellomyces punctatus (strain DAOM BR117)</name>
    <dbReference type="NCBI Taxonomy" id="645134"/>
    <lineage>
        <taxon>Eukaryota</taxon>
        <taxon>Fungi</taxon>
        <taxon>Fungi incertae sedis</taxon>
        <taxon>Chytridiomycota</taxon>
        <taxon>Chytridiomycota incertae sedis</taxon>
        <taxon>Chytridiomycetes</taxon>
        <taxon>Spizellomycetales</taxon>
        <taxon>Spizellomycetaceae</taxon>
        <taxon>Spizellomyces</taxon>
    </lineage>
</organism>
<dbReference type="PANTHER" id="PTHR42748">
    <property type="entry name" value="NITROGEN METABOLITE REPRESSION PROTEIN NMRA FAMILY MEMBER"/>
    <property type="match status" value="1"/>
</dbReference>
<evidence type="ECO:0000256" key="2">
    <source>
        <dbReference type="ARBA" id="ARBA00022857"/>
    </source>
</evidence>
<proteinExistence type="inferred from homology"/>
<dbReference type="RefSeq" id="XP_016608216.1">
    <property type="nucleotide sequence ID" value="XM_016752752.1"/>
</dbReference>
<evidence type="ECO:0000313" key="5">
    <source>
        <dbReference type="Proteomes" id="UP000053201"/>
    </source>
</evidence>
<dbReference type="OrthoDB" id="2101222at2759"/>
<sequence length="305" mass="33827">MVPTRKLTVLVTTAESRTGDAVVQELLSGEYKNRIAKVIALFPPDLENPEHMNLGAEIQNIDVLETSVDELSTLMKSNGVDVAVLVPPATDAKVLVAENLLRAAQEAGTLNAITVSSQACDDPNGGRRMQQFLAIEKASKASSVPNVCIARAGHYIQNLFLYTEQVKDSKTLGLPIDHKKFAPVDVRDVAYAITTIIGHGVEQHRARCYEFTGPEALTGDELVAKSGIPDIRFKPISVQDWREYIELVEDLDPSEIEVLEEQFHLVRLGRLQYVSPDFTRVVGKPPRPVEAWWSEARDEFIPEEE</sequence>
<evidence type="ECO:0000259" key="3">
    <source>
        <dbReference type="Pfam" id="PF05368"/>
    </source>
</evidence>